<feature type="non-terminal residue" evidence="3">
    <location>
        <position position="652"/>
    </location>
</feature>
<dbReference type="GO" id="GO:0004672">
    <property type="term" value="F:protein kinase activity"/>
    <property type="evidence" value="ECO:0007669"/>
    <property type="project" value="InterPro"/>
</dbReference>
<reference evidence="3 4" key="1">
    <citation type="submission" date="2014-06" db="EMBL/GenBank/DDBJ databases">
        <title>Evolutionary Origins and Diversification of the Mycorrhizal Mutualists.</title>
        <authorList>
            <consortium name="DOE Joint Genome Institute"/>
            <consortium name="Mycorrhizal Genomics Consortium"/>
            <person name="Kohler A."/>
            <person name="Kuo A."/>
            <person name="Nagy L.G."/>
            <person name="Floudas D."/>
            <person name="Copeland A."/>
            <person name="Barry K.W."/>
            <person name="Cichocki N."/>
            <person name="Veneault-Fourrey C."/>
            <person name="LaButti K."/>
            <person name="Lindquist E.A."/>
            <person name="Lipzen A."/>
            <person name="Lundell T."/>
            <person name="Morin E."/>
            <person name="Murat C."/>
            <person name="Riley R."/>
            <person name="Ohm R."/>
            <person name="Sun H."/>
            <person name="Tunlid A."/>
            <person name="Henrissat B."/>
            <person name="Grigoriev I.V."/>
            <person name="Hibbett D.S."/>
            <person name="Martin F."/>
        </authorList>
    </citation>
    <scope>NUCLEOTIDE SEQUENCE [LARGE SCALE GENOMIC DNA]</scope>
    <source>
        <strain evidence="3 4">SS14</strain>
    </source>
</reference>
<feature type="compositionally biased region" description="Low complexity" evidence="1">
    <location>
        <begin position="630"/>
        <end position="642"/>
    </location>
</feature>
<dbReference type="AlphaFoldDB" id="A0A0C9UKU9"/>
<sequence length="652" mass="74317">ADVEKSVQDELYKTLFAVDTHDFLDKIIPVASKDVRKIFAGLKKAKLHDSQNARWTNFLAEAIAIRPDGAFISKEIDPANLKKHNDRFEELEKALGGKRRTRSATKPPELEKNKLCCLWLLQIANVIEFKAKSGPDDVKKALLQLCGYARQILREQLDRRFVIAFTICFDKVDLYLFDRSGVVATNQSINIHTITRCLILSEPSLWYFQEPEKFIQTVACFSVLPTERLGHPLLHTYILQWVIQNPETSSEKFVSIRSLSLIGAEMMCGRAIIVLEVVTYEECAQVFVMKQSWQRLSGKNNDNTGQVIALENSSLHCDLPADLPSDGDSQDKPFDKMPYEVYAHSEVNLKDRIHYHQRFFLKGILHRDISGGNILILIPIDGHLRHSSFLLDLDHSKITKMFLPWKRTERFETAKFNAVKVYETAGDRTVHLATALYIWRPHCTSGDRTVHLATAVSGADCGEVSCYINAMAKNRGLEGIQQPISSEQLDWDDKTEDHCPWFSDHIPGSGLRTGTYPYMSHQIISGEAAHDAIHGIPVKDLTREWWELLKLDFAFKGHEYHNIHKRTLALLQATIEKIPDETGELTQQEDVRRVKYYTSTKDVIMTQQCVDSLSLTPKSNEKHNPRDFLSPGSSTPSGPNTPKRLRIECHRR</sequence>
<evidence type="ECO:0000259" key="2">
    <source>
        <dbReference type="Pfam" id="PF17667"/>
    </source>
</evidence>
<dbReference type="EMBL" id="KN837283">
    <property type="protein sequence ID" value="KIJ29422.1"/>
    <property type="molecule type" value="Genomic_DNA"/>
</dbReference>
<dbReference type="Proteomes" id="UP000054279">
    <property type="component" value="Unassembled WGS sequence"/>
</dbReference>
<dbReference type="Pfam" id="PF17667">
    <property type="entry name" value="Pkinase_fungal"/>
    <property type="match status" value="2"/>
</dbReference>
<dbReference type="HOGENOM" id="CLU_011606_0_0_1"/>
<dbReference type="PANTHER" id="PTHR38248">
    <property type="entry name" value="FUNK1 6"/>
    <property type="match status" value="1"/>
</dbReference>
<gene>
    <name evidence="3" type="ORF">M422DRAFT_36948</name>
</gene>
<feature type="domain" description="Fungal-type protein kinase" evidence="2">
    <location>
        <begin position="122"/>
        <end position="297"/>
    </location>
</feature>
<evidence type="ECO:0000256" key="1">
    <source>
        <dbReference type="SAM" id="MobiDB-lite"/>
    </source>
</evidence>
<dbReference type="InterPro" id="IPR008266">
    <property type="entry name" value="Tyr_kinase_AS"/>
</dbReference>
<evidence type="ECO:0000313" key="3">
    <source>
        <dbReference type="EMBL" id="KIJ29422.1"/>
    </source>
</evidence>
<protein>
    <recommendedName>
        <fullName evidence="2">Fungal-type protein kinase domain-containing protein</fullName>
    </recommendedName>
</protein>
<evidence type="ECO:0000313" key="4">
    <source>
        <dbReference type="Proteomes" id="UP000054279"/>
    </source>
</evidence>
<dbReference type="PANTHER" id="PTHR38248:SF2">
    <property type="entry name" value="FUNK1 11"/>
    <property type="match status" value="1"/>
</dbReference>
<accession>A0A0C9UKU9</accession>
<feature type="domain" description="Fungal-type protein kinase" evidence="2">
    <location>
        <begin position="349"/>
        <end position="424"/>
    </location>
</feature>
<name>A0A0C9UKU9_SPHS4</name>
<feature type="region of interest" description="Disordered" evidence="1">
    <location>
        <begin position="615"/>
        <end position="644"/>
    </location>
</feature>
<proteinExistence type="predicted"/>
<dbReference type="InterPro" id="IPR040976">
    <property type="entry name" value="Pkinase_fungal"/>
</dbReference>
<dbReference type="PROSITE" id="PS00109">
    <property type="entry name" value="PROTEIN_KINASE_TYR"/>
    <property type="match status" value="1"/>
</dbReference>
<keyword evidence="4" id="KW-1185">Reference proteome</keyword>
<dbReference type="OrthoDB" id="312874at2759"/>
<organism evidence="3 4">
    <name type="scientific">Sphaerobolus stellatus (strain SS14)</name>
    <dbReference type="NCBI Taxonomy" id="990650"/>
    <lineage>
        <taxon>Eukaryota</taxon>
        <taxon>Fungi</taxon>
        <taxon>Dikarya</taxon>
        <taxon>Basidiomycota</taxon>
        <taxon>Agaricomycotina</taxon>
        <taxon>Agaricomycetes</taxon>
        <taxon>Phallomycetidae</taxon>
        <taxon>Geastrales</taxon>
        <taxon>Sphaerobolaceae</taxon>
        <taxon>Sphaerobolus</taxon>
    </lineage>
</organism>